<keyword evidence="3" id="KW-1185">Reference proteome</keyword>
<accession>A0A182SLQ8</accession>
<dbReference type="VEuPathDB" id="VectorBase:AMAM009278"/>
<feature type="compositionally biased region" description="Polar residues" evidence="1">
    <location>
        <begin position="165"/>
        <end position="174"/>
    </location>
</feature>
<reference evidence="2" key="2">
    <citation type="submission" date="2020-05" db="UniProtKB">
        <authorList>
            <consortium name="EnsemblMetazoa"/>
        </authorList>
    </citation>
    <scope>IDENTIFICATION</scope>
    <source>
        <strain evidence="2">maculatus3</strain>
    </source>
</reference>
<feature type="region of interest" description="Disordered" evidence="1">
    <location>
        <begin position="92"/>
        <end position="115"/>
    </location>
</feature>
<dbReference type="AlphaFoldDB" id="A0A182SLQ8"/>
<feature type="compositionally biased region" description="Gly residues" evidence="1">
    <location>
        <begin position="105"/>
        <end position="114"/>
    </location>
</feature>
<name>A0A182SLQ8_9DIPT</name>
<sequence length="174" mass="17505">IAEYLNVAPPPPPSNTSTITTSSIASTEESSRRASWSTGAGGIGLPAASATVDGSVPTTLFGNNYIAGRNGGTSVGQLTDIVTIIINIDDNESSTGRDDTVVVGGSSGTSGGGSNSMMGVLCDLSTHDDVNCSAASASSNNRDNSNCDSNNANSTDNNESNSDSHLISKQITDV</sequence>
<organism evidence="2 3">
    <name type="scientific">Anopheles maculatus</name>
    <dbReference type="NCBI Taxonomy" id="74869"/>
    <lineage>
        <taxon>Eukaryota</taxon>
        <taxon>Metazoa</taxon>
        <taxon>Ecdysozoa</taxon>
        <taxon>Arthropoda</taxon>
        <taxon>Hexapoda</taxon>
        <taxon>Insecta</taxon>
        <taxon>Pterygota</taxon>
        <taxon>Neoptera</taxon>
        <taxon>Endopterygota</taxon>
        <taxon>Diptera</taxon>
        <taxon>Nematocera</taxon>
        <taxon>Culicoidea</taxon>
        <taxon>Culicidae</taxon>
        <taxon>Anophelinae</taxon>
        <taxon>Anopheles</taxon>
        <taxon>Anopheles maculatus group</taxon>
    </lineage>
</organism>
<dbReference type="EnsemblMetazoa" id="AMAM009278-RA">
    <property type="protein sequence ID" value="AMAM009278-PA"/>
    <property type="gene ID" value="AMAM009278"/>
</dbReference>
<dbReference type="Proteomes" id="UP000075901">
    <property type="component" value="Unassembled WGS sequence"/>
</dbReference>
<reference evidence="3" key="1">
    <citation type="submission" date="2013-09" db="EMBL/GenBank/DDBJ databases">
        <title>The Genome Sequence of Anopheles maculatus species B.</title>
        <authorList>
            <consortium name="The Broad Institute Genomics Platform"/>
            <person name="Neafsey D.E."/>
            <person name="Besansky N."/>
            <person name="Howell P."/>
            <person name="Walton C."/>
            <person name="Young S.K."/>
            <person name="Zeng Q."/>
            <person name="Gargeya S."/>
            <person name="Fitzgerald M."/>
            <person name="Haas B."/>
            <person name="Abouelleil A."/>
            <person name="Allen A.W."/>
            <person name="Alvarado L."/>
            <person name="Arachchi H.M."/>
            <person name="Berlin A.M."/>
            <person name="Chapman S.B."/>
            <person name="Gainer-Dewar J."/>
            <person name="Goldberg J."/>
            <person name="Griggs A."/>
            <person name="Gujja S."/>
            <person name="Hansen M."/>
            <person name="Howarth C."/>
            <person name="Imamovic A."/>
            <person name="Ireland A."/>
            <person name="Larimer J."/>
            <person name="McCowan C."/>
            <person name="Murphy C."/>
            <person name="Pearson M."/>
            <person name="Poon T.W."/>
            <person name="Priest M."/>
            <person name="Roberts A."/>
            <person name="Saif S."/>
            <person name="Shea T."/>
            <person name="Sisk P."/>
            <person name="Sykes S."/>
            <person name="Wortman J."/>
            <person name="Nusbaum C."/>
            <person name="Birren B."/>
        </authorList>
    </citation>
    <scope>NUCLEOTIDE SEQUENCE [LARGE SCALE GENOMIC DNA]</scope>
    <source>
        <strain evidence="3">maculatus3</strain>
    </source>
</reference>
<feature type="compositionally biased region" description="Low complexity" evidence="1">
    <location>
        <begin position="15"/>
        <end position="38"/>
    </location>
</feature>
<feature type="region of interest" description="Disordered" evidence="1">
    <location>
        <begin position="1"/>
        <end position="38"/>
    </location>
</feature>
<feature type="region of interest" description="Disordered" evidence="1">
    <location>
        <begin position="132"/>
        <end position="174"/>
    </location>
</feature>
<proteinExistence type="predicted"/>
<evidence type="ECO:0000313" key="2">
    <source>
        <dbReference type="EnsemblMetazoa" id="AMAM009278-PA"/>
    </source>
</evidence>
<feature type="compositionally biased region" description="Low complexity" evidence="1">
    <location>
        <begin position="133"/>
        <end position="164"/>
    </location>
</feature>
<protein>
    <submittedName>
        <fullName evidence="2">Uncharacterized protein</fullName>
    </submittedName>
</protein>
<evidence type="ECO:0000313" key="3">
    <source>
        <dbReference type="Proteomes" id="UP000075901"/>
    </source>
</evidence>
<evidence type="ECO:0000256" key="1">
    <source>
        <dbReference type="SAM" id="MobiDB-lite"/>
    </source>
</evidence>